<organism evidence="3 4">
    <name type="scientific">Pedobacter punctiformis</name>
    <dbReference type="NCBI Taxonomy" id="3004097"/>
    <lineage>
        <taxon>Bacteria</taxon>
        <taxon>Pseudomonadati</taxon>
        <taxon>Bacteroidota</taxon>
        <taxon>Sphingobacteriia</taxon>
        <taxon>Sphingobacteriales</taxon>
        <taxon>Sphingobacteriaceae</taxon>
        <taxon>Pedobacter</taxon>
    </lineage>
</organism>
<feature type="domain" description="NAD-dependent epimerase/dehydratase" evidence="2">
    <location>
        <begin position="5"/>
        <end position="102"/>
    </location>
</feature>
<dbReference type="PANTHER" id="PTHR14097:SF8">
    <property type="entry name" value="NAD(P)-BINDING DOMAIN-CONTAINING PROTEIN"/>
    <property type="match status" value="1"/>
</dbReference>
<dbReference type="InterPro" id="IPR001509">
    <property type="entry name" value="Epimerase_deHydtase"/>
</dbReference>
<proteinExistence type="predicted"/>
<comment type="caution">
    <text evidence="3">The sequence shown here is derived from an EMBL/GenBank/DDBJ whole genome shotgun (WGS) entry which is preliminary data.</text>
</comment>
<dbReference type="EMBL" id="JAPWGM010000001">
    <property type="protein sequence ID" value="MCZ4243036.1"/>
    <property type="molecule type" value="Genomic_DNA"/>
</dbReference>
<dbReference type="RefSeq" id="WP_269426111.1">
    <property type="nucleotide sequence ID" value="NZ_JAPWGM010000001.1"/>
</dbReference>
<dbReference type="Pfam" id="PF01370">
    <property type="entry name" value="Epimerase"/>
    <property type="match status" value="1"/>
</dbReference>
<sequence length="220" mass="24654">MQIKVIITGSTGMVGEGVLLACLANPNVAEVLIINRKHLDRNDPKLKELLLPDFSRLDEFKEQLRGYDACFYCAGISSVGVTEDDFTKATYGITVPFAETLSGINPNMVFNYVSGRRTDGTEQGKVMWARVKGKTENALMNLPFKAQYNFRPGFMKPIKGQKNINTIYKVFAALYPLWITFLPNWTCTMQEVGQAMINSVLKGYPEQIIEVADIKKLAKL</sequence>
<reference evidence="3" key="1">
    <citation type="submission" date="2022-12" db="EMBL/GenBank/DDBJ databases">
        <title>Genome sequence of HCMS5-2.</title>
        <authorList>
            <person name="Woo H."/>
        </authorList>
    </citation>
    <scope>NUCLEOTIDE SEQUENCE</scope>
    <source>
        <strain evidence="3">HCMS5-2</strain>
    </source>
</reference>
<evidence type="ECO:0000313" key="3">
    <source>
        <dbReference type="EMBL" id="MCZ4243036.1"/>
    </source>
</evidence>
<keyword evidence="4" id="KW-1185">Reference proteome</keyword>
<evidence type="ECO:0000313" key="4">
    <source>
        <dbReference type="Proteomes" id="UP001144347"/>
    </source>
</evidence>
<name>A0ABT4L534_9SPHI</name>
<gene>
    <name evidence="3" type="ORF">O0955_03390</name>
</gene>
<protein>
    <submittedName>
        <fullName evidence="3">NAD-dependent epimerase/dehydratase family protein</fullName>
    </submittedName>
</protein>
<dbReference type="Gene3D" id="3.40.50.720">
    <property type="entry name" value="NAD(P)-binding Rossmann-like Domain"/>
    <property type="match status" value="1"/>
</dbReference>
<dbReference type="PANTHER" id="PTHR14097">
    <property type="entry name" value="OXIDOREDUCTASE HTATIP2"/>
    <property type="match status" value="1"/>
</dbReference>
<dbReference type="InterPro" id="IPR036291">
    <property type="entry name" value="NAD(P)-bd_dom_sf"/>
</dbReference>
<dbReference type="Proteomes" id="UP001144347">
    <property type="component" value="Unassembled WGS sequence"/>
</dbReference>
<evidence type="ECO:0000259" key="2">
    <source>
        <dbReference type="Pfam" id="PF01370"/>
    </source>
</evidence>
<dbReference type="SUPFAM" id="SSF51735">
    <property type="entry name" value="NAD(P)-binding Rossmann-fold domains"/>
    <property type="match status" value="1"/>
</dbReference>
<accession>A0ABT4L534</accession>
<comment type="subcellular location">
    <subcellularLocation>
        <location evidence="1">Membrane</location>
    </subcellularLocation>
</comment>
<evidence type="ECO:0000256" key="1">
    <source>
        <dbReference type="ARBA" id="ARBA00004370"/>
    </source>
</evidence>